<feature type="chain" id="PRO_5020798081" evidence="1">
    <location>
        <begin position="19"/>
        <end position="160"/>
    </location>
</feature>
<accession>A0A4Q4SKA5</accession>
<comment type="caution">
    <text evidence="2">The sequence shown here is derived from an EMBL/GenBank/DDBJ whole genome shotgun (WGS) entry which is preliminary data.</text>
</comment>
<proteinExistence type="predicted"/>
<evidence type="ECO:0000313" key="3">
    <source>
        <dbReference type="Proteomes" id="UP000293823"/>
    </source>
</evidence>
<evidence type="ECO:0000256" key="1">
    <source>
        <dbReference type="SAM" id="SignalP"/>
    </source>
</evidence>
<sequence>MAQIRVGKLLLHTGLATAQCLNQKALLICLRIALQLSGTENVVVHGSWYRNFIIKWIVGPGVTAEISGAELNTTYQNNGDTFGIASEELLYFTEEPTMSIMNCGPIIEVANASVIVARSSGNVPDFVLLSDTQPDQNAWEYAWDIMYPEPTRNDADGSVR</sequence>
<dbReference type="EMBL" id="PEJP01000008">
    <property type="protein sequence ID" value="RYO71135.1"/>
    <property type="molecule type" value="Genomic_DNA"/>
</dbReference>
<keyword evidence="1" id="KW-0732">Signal</keyword>
<organism evidence="2 3">
    <name type="scientific">Alternaria arborescens</name>
    <dbReference type="NCBI Taxonomy" id="156630"/>
    <lineage>
        <taxon>Eukaryota</taxon>
        <taxon>Fungi</taxon>
        <taxon>Dikarya</taxon>
        <taxon>Ascomycota</taxon>
        <taxon>Pezizomycotina</taxon>
        <taxon>Dothideomycetes</taxon>
        <taxon>Pleosporomycetidae</taxon>
        <taxon>Pleosporales</taxon>
        <taxon>Pleosporineae</taxon>
        <taxon>Pleosporaceae</taxon>
        <taxon>Alternaria</taxon>
        <taxon>Alternaria sect. Alternaria</taxon>
    </lineage>
</organism>
<keyword evidence="3" id="KW-1185">Reference proteome</keyword>
<reference evidence="3" key="1">
    <citation type="journal article" date="2019" name="bioRxiv">
        <title>Genomics, evolutionary history and diagnostics of the Alternaria alternata species group including apple and Asian pear pathotypes.</title>
        <authorList>
            <person name="Armitage A.D."/>
            <person name="Cockerton H.M."/>
            <person name="Sreenivasaprasad S."/>
            <person name="Woodhall J.W."/>
            <person name="Lane C.R."/>
            <person name="Harrison R.J."/>
            <person name="Clarkson J.P."/>
        </authorList>
    </citation>
    <scope>NUCLEOTIDE SEQUENCE [LARGE SCALE GENOMIC DNA]</scope>
    <source>
        <strain evidence="3">RGR 97.0016</strain>
    </source>
</reference>
<evidence type="ECO:0000313" key="2">
    <source>
        <dbReference type="EMBL" id="RYO71135.1"/>
    </source>
</evidence>
<feature type="signal peptide" evidence="1">
    <location>
        <begin position="1"/>
        <end position="18"/>
    </location>
</feature>
<gene>
    <name evidence="2" type="ORF">AA0113_g2473</name>
</gene>
<name>A0A4Q4SKA5_9PLEO</name>
<dbReference type="AlphaFoldDB" id="A0A4Q4SKA5"/>
<protein>
    <submittedName>
        <fullName evidence="2">Uncharacterized protein</fullName>
    </submittedName>
</protein>
<dbReference type="Proteomes" id="UP000293823">
    <property type="component" value="Unassembled WGS sequence"/>
</dbReference>